<keyword evidence="3" id="KW-1185">Reference proteome</keyword>
<dbReference type="SUPFAM" id="SSF54909">
    <property type="entry name" value="Dimeric alpha+beta barrel"/>
    <property type="match status" value="1"/>
</dbReference>
<name>W9C7R3_SCLBF</name>
<sequence length="198" mass="22674">MWTNPRTSSPKMWSASNPPPQSSHRSSQSISNSISTSISQPQTQTPSQSQSQSQRQTQTQPLPLSPTIFSRTGTVIPTQKLKNQGKRIAQIVKLKPDCVEKYKDCHARVWPEVLKQIKECCIEDYSIYHDPSTNILFASFKYVGYDYVGDMERMRENPKVREWWSLTDSYQESLVEGSTGSTDERGWWKGVDEVFYVA</sequence>
<protein>
    <submittedName>
        <fullName evidence="2">DUF718 domain protein</fullName>
    </submittedName>
</protein>
<feature type="compositionally biased region" description="Low complexity" evidence="1">
    <location>
        <begin position="22"/>
        <end position="68"/>
    </location>
</feature>
<feature type="region of interest" description="Disordered" evidence="1">
    <location>
        <begin position="1"/>
        <end position="70"/>
    </location>
</feature>
<dbReference type="PANTHER" id="PTHR34389:SF2">
    <property type="entry name" value="L-RHAMNOSE MUTAROTASE"/>
    <property type="match status" value="1"/>
</dbReference>
<dbReference type="AlphaFoldDB" id="W9C7R3"/>
<dbReference type="OrthoDB" id="9981546at2759"/>
<dbReference type="GO" id="GO:0016857">
    <property type="term" value="F:racemase and epimerase activity, acting on carbohydrates and derivatives"/>
    <property type="evidence" value="ECO:0007669"/>
    <property type="project" value="InterPro"/>
</dbReference>
<dbReference type="EMBL" id="AYSA01000457">
    <property type="protein sequence ID" value="ESZ91793.1"/>
    <property type="molecule type" value="Genomic_DNA"/>
</dbReference>
<dbReference type="Proteomes" id="UP000019487">
    <property type="component" value="Unassembled WGS sequence"/>
</dbReference>
<accession>W9C7R3</accession>
<organism evidence="2 3">
    <name type="scientific">Sclerotinia borealis (strain F-4128)</name>
    <dbReference type="NCBI Taxonomy" id="1432307"/>
    <lineage>
        <taxon>Eukaryota</taxon>
        <taxon>Fungi</taxon>
        <taxon>Dikarya</taxon>
        <taxon>Ascomycota</taxon>
        <taxon>Pezizomycotina</taxon>
        <taxon>Leotiomycetes</taxon>
        <taxon>Helotiales</taxon>
        <taxon>Sclerotiniaceae</taxon>
        <taxon>Sclerotinia</taxon>
    </lineage>
</organism>
<comment type="caution">
    <text evidence="2">The sequence shown here is derived from an EMBL/GenBank/DDBJ whole genome shotgun (WGS) entry which is preliminary data.</text>
</comment>
<feature type="compositionally biased region" description="Polar residues" evidence="1">
    <location>
        <begin position="1"/>
        <end position="15"/>
    </location>
</feature>
<evidence type="ECO:0000313" key="3">
    <source>
        <dbReference type="Proteomes" id="UP000019487"/>
    </source>
</evidence>
<reference evidence="2 3" key="1">
    <citation type="journal article" date="2014" name="Genome Announc.">
        <title>Draft genome sequence of Sclerotinia borealis, a psychrophilic plant pathogenic fungus.</title>
        <authorList>
            <person name="Mardanov A.V."/>
            <person name="Beletsky A.V."/>
            <person name="Kadnikov V.V."/>
            <person name="Ignatov A.N."/>
            <person name="Ravin N.V."/>
        </authorList>
    </citation>
    <scope>NUCLEOTIDE SEQUENCE [LARGE SCALE GENOMIC DNA]</scope>
    <source>
        <strain evidence="3">F-4157</strain>
    </source>
</reference>
<dbReference type="InterPro" id="IPR008000">
    <property type="entry name" value="Rham/fucose_mutarotase"/>
</dbReference>
<dbReference type="Pfam" id="PF05336">
    <property type="entry name" value="rhaM"/>
    <property type="match status" value="1"/>
</dbReference>
<dbReference type="InterPro" id="IPR011008">
    <property type="entry name" value="Dimeric_a/b-barrel"/>
</dbReference>
<dbReference type="HOGENOM" id="CLU_100689_0_0_1"/>
<dbReference type="Gene3D" id="3.30.70.100">
    <property type="match status" value="1"/>
</dbReference>
<dbReference type="STRING" id="1432307.W9C7R3"/>
<proteinExistence type="predicted"/>
<dbReference type="PANTHER" id="PTHR34389">
    <property type="entry name" value="L-RHAMNOSE MUTAROTASE"/>
    <property type="match status" value="1"/>
</dbReference>
<gene>
    <name evidence="2" type="ORF">SBOR_7823</name>
</gene>
<evidence type="ECO:0000313" key="2">
    <source>
        <dbReference type="EMBL" id="ESZ91793.1"/>
    </source>
</evidence>
<evidence type="ECO:0000256" key="1">
    <source>
        <dbReference type="SAM" id="MobiDB-lite"/>
    </source>
</evidence>